<name>A0ACC2HQ24_9PEZI</name>
<sequence>MMFTSSFAVGVAVVLSLASIATAHPGEHLSKRQIDDEMGNAHVVNLINSRALEACQNDPEVKARKERAIARRAATFARLRKERNLEDATWLHRRDAASLRQWAALSHDRTKTTSLNRNSTHEEIFGTNTSCVLTPDNANGPYFVSQEHIRSWT</sequence>
<accession>A0ACC2HQ24</accession>
<protein>
    <submittedName>
        <fullName evidence="1">Uncharacterized protein</fullName>
    </submittedName>
</protein>
<keyword evidence="2" id="KW-1185">Reference proteome</keyword>
<organism evidence="1 2">
    <name type="scientific">Nemania bipapillata</name>
    <dbReference type="NCBI Taxonomy" id="110536"/>
    <lineage>
        <taxon>Eukaryota</taxon>
        <taxon>Fungi</taxon>
        <taxon>Dikarya</taxon>
        <taxon>Ascomycota</taxon>
        <taxon>Pezizomycotina</taxon>
        <taxon>Sordariomycetes</taxon>
        <taxon>Xylariomycetidae</taxon>
        <taxon>Xylariales</taxon>
        <taxon>Xylariaceae</taxon>
        <taxon>Nemania</taxon>
    </lineage>
</organism>
<dbReference type="EMBL" id="JAPESX010003497">
    <property type="protein sequence ID" value="KAJ8104838.1"/>
    <property type="molecule type" value="Genomic_DNA"/>
</dbReference>
<evidence type="ECO:0000313" key="1">
    <source>
        <dbReference type="EMBL" id="KAJ8104838.1"/>
    </source>
</evidence>
<gene>
    <name evidence="1" type="ORF">ONZ43_g7667</name>
</gene>
<reference evidence="1" key="1">
    <citation type="submission" date="2022-11" db="EMBL/GenBank/DDBJ databases">
        <title>Genome Sequence of Nemania bipapillata.</title>
        <authorList>
            <person name="Buettner E."/>
        </authorList>
    </citation>
    <scope>NUCLEOTIDE SEQUENCE</scope>
    <source>
        <strain evidence="1">CP14</strain>
    </source>
</reference>
<proteinExistence type="predicted"/>
<comment type="caution">
    <text evidence="1">The sequence shown here is derived from an EMBL/GenBank/DDBJ whole genome shotgun (WGS) entry which is preliminary data.</text>
</comment>
<dbReference type="Proteomes" id="UP001153334">
    <property type="component" value="Unassembled WGS sequence"/>
</dbReference>
<evidence type="ECO:0000313" key="2">
    <source>
        <dbReference type="Proteomes" id="UP001153334"/>
    </source>
</evidence>